<dbReference type="HAMAP" id="MF_00222">
    <property type="entry name" value="Shikimate_DH_AroE"/>
    <property type="match status" value="1"/>
</dbReference>
<evidence type="ECO:0000259" key="10">
    <source>
        <dbReference type="Pfam" id="PF08501"/>
    </source>
</evidence>
<dbReference type="EC" id="1.1.1.25" evidence="2 8"/>
<dbReference type="InterPro" id="IPR036291">
    <property type="entry name" value="NAD(P)-bd_dom_sf"/>
</dbReference>
<dbReference type="Proteomes" id="UP001144612">
    <property type="component" value="Unassembled WGS sequence"/>
</dbReference>
<dbReference type="Gene3D" id="3.40.50.10860">
    <property type="entry name" value="Leucine Dehydrogenase, chain A, domain 1"/>
    <property type="match status" value="1"/>
</dbReference>
<evidence type="ECO:0000256" key="3">
    <source>
        <dbReference type="ARBA" id="ARBA00022605"/>
    </source>
</evidence>
<dbReference type="InterPro" id="IPR046346">
    <property type="entry name" value="Aminoacid_DH-like_N_sf"/>
</dbReference>
<feature type="binding site" evidence="8">
    <location>
        <position position="211"/>
    </location>
    <ligand>
        <name>NADP(+)</name>
        <dbReference type="ChEBI" id="CHEBI:58349"/>
    </ligand>
</feature>
<sequence>MKNLYGLLGEKLSHSFSPEIHSEIFKEIGVDGYYHLFNVGNNNLENAVFGAKALKISGLNVTIPYKVEIMKNLDTISREAEKIGAVNTICFDGEKVEGYNTDYYGFGMMLDKFHINLKNKRAFILGTGGAARAVIQYLIDNEIQEINVVSRNKENSKQKFKEIKIIDYKELENIDRGEIIINSTPCGMYPNVNISPISRSTISKFKVAVDLIYNPKETLFLKYAKEEGVKDVNGLYMLIGQAVKSEELWNNIKIDNRIVDKIYEKINSKIN</sequence>
<dbReference type="NCBIfam" id="TIGR00507">
    <property type="entry name" value="aroE"/>
    <property type="match status" value="1"/>
</dbReference>
<dbReference type="SUPFAM" id="SSF51735">
    <property type="entry name" value="NAD(P)-binding Rossmann-fold domains"/>
    <property type="match status" value="1"/>
</dbReference>
<feature type="domain" description="Quinate/shikimate 5-dehydrogenase/glutamyl-tRNA reductase" evidence="9">
    <location>
        <begin position="112"/>
        <end position="184"/>
    </location>
</feature>
<feature type="active site" description="Proton acceptor" evidence="8">
    <location>
        <position position="66"/>
    </location>
</feature>
<dbReference type="Gene3D" id="3.40.50.720">
    <property type="entry name" value="NAD(P)-binding Rossmann-like Domain"/>
    <property type="match status" value="1"/>
</dbReference>
<evidence type="ECO:0000256" key="1">
    <source>
        <dbReference type="ARBA" id="ARBA00004871"/>
    </source>
</evidence>
<dbReference type="Pfam" id="PF01488">
    <property type="entry name" value="Shikimate_DH"/>
    <property type="match status" value="1"/>
</dbReference>
<comment type="pathway">
    <text evidence="1 8">Metabolic intermediate biosynthesis; chorismate biosynthesis; chorismate from D-erythrose 4-phosphate and phosphoenolpyruvate: step 4/7.</text>
</comment>
<evidence type="ECO:0000256" key="6">
    <source>
        <dbReference type="ARBA" id="ARBA00023141"/>
    </source>
</evidence>
<evidence type="ECO:0000313" key="11">
    <source>
        <dbReference type="EMBL" id="MCY6959242.1"/>
    </source>
</evidence>
<dbReference type="InterPro" id="IPR022893">
    <property type="entry name" value="Shikimate_DH_fam"/>
</dbReference>
<feature type="domain" description="Shikimate dehydrogenase substrate binding N-terminal" evidence="10">
    <location>
        <begin position="7"/>
        <end position="89"/>
    </location>
</feature>
<keyword evidence="3 8" id="KW-0028">Amino-acid biosynthesis</keyword>
<feature type="binding site" evidence="8">
    <location>
        <position position="87"/>
    </location>
    <ligand>
        <name>shikimate</name>
        <dbReference type="ChEBI" id="CHEBI:36208"/>
    </ligand>
</feature>
<feature type="binding site" evidence="8">
    <location>
        <position position="102"/>
    </location>
    <ligand>
        <name>shikimate</name>
        <dbReference type="ChEBI" id="CHEBI:36208"/>
    </ligand>
</feature>
<comment type="caution">
    <text evidence="11">The sequence shown here is derived from an EMBL/GenBank/DDBJ whole genome shotgun (WGS) entry which is preliminary data.</text>
</comment>
<feature type="binding site" evidence="8">
    <location>
        <position position="241"/>
    </location>
    <ligand>
        <name>shikimate</name>
        <dbReference type="ChEBI" id="CHEBI:36208"/>
    </ligand>
</feature>
<dbReference type="PANTHER" id="PTHR21089">
    <property type="entry name" value="SHIKIMATE DEHYDROGENASE"/>
    <property type="match status" value="1"/>
</dbReference>
<feature type="binding site" evidence="8">
    <location>
        <position position="234"/>
    </location>
    <ligand>
        <name>NADP(+)</name>
        <dbReference type="ChEBI" id="CHEBI:58349"/>
    </ligand>
</feature>
<keyword evidence="4 8" id="KW-0521">NADP</keyword>
<evidence type="ECO:0000256" key="8">
    <source>
        <dbReference type="HAMAP-Rule" id="MF_00222"/>
    </source>
</evidence>
<feature type="binding site" evidence="8">
    <location>
        <position position="62"/>
    </location>
    <ligand>
        <name>shikimate</name>
        <dbReference type="ChEBI" id="CHEBI:36208"/>
    </ligand>
</feature>
<dbReference type="EMBL" id="JAPQFJ010000011">
    <property type="protein sequence ID" value="MCY6959242.1"/>
    <property type="molecule type" value="Genomic_DNA"/>
</dbReference>
<feature type="binding site" evidence="8">
    <location>
        <begin position="15"/>
        <end position="17"/>
    </location>
    <ligand>
        <name>shikimate</name>
        <dbReference type="ChEBI" id="CHEBI:36208"/>
    </ligand>
</feature>
<dbReference type="Pfam" id="PF08501">
    <property type="entry name" value="Shikimate_dh_N"/>
    <property type="match status" value="1"/>
</dbReference>
<proteinExistence type="inferred from homology"/>
<dbReference type="CDD" id="cd01065">
    <property type="entry name" value="NAD_bind_Shikimate_DH"/>
    <property type="match status" value="1"/>
</dbReference>
<evidence type="ECO:0000256" key="4">
    <source>
        <dbReference type="ARBA" id="ARBA00022857"/>
    </source>
</evidence>
<accession>A0ABT4DAA7</accession>
<comment type="catalytic activity">
    <reaction evidence="7 8">
        <text>shikimate + NADP(+) = 3-dehydroshikimate + NADPH + H(+)</text>
        <dbReference type="Rhea" id="RHEA:17737"/>
        <dbReference type="ChEBI" id="CHEBI:15378"/>
        <dbReference type="ChEBI" id="CHEBI:16630"/>
        <dbReference type="ChEBI" id="CHEBI:36208"/>
        <dbReference type="ChEBI" id="CHEBI:57783"/>
        <dbReference type="ChEBI" id="CHEBI:58349"/>
        <dbReference type="EC" id="1.1.1.25"/>
    </reaction>
</comment>
<evidence type="ECO:0000313" key="12">
    <source>
        <dbReference type="Proteomes" id="UP001144612"/>
    </source>
</evidence>
<protein>
    <recommendedName>
        <fullName evidence="2 8">Shikimate dehydrogenase (NADP(+))</fullName>
        <shortName evidence="8">SDH</shortName>
        <ecNumber evidence="2 8">1.1.1.25</ecNumber>
    </recommendedName>
</protein>
<keyword evidence="12" id="KW-1185">Reference proteome</keyword>
<dbReference type="SUPFAM" id="SSF53223">
    <property type="entry name" value="Aminoacid dehydrogenase-like, N-terminal domain"/>
    <property type="match status" value="1"/>
</dbReference>
<name>A0ABT4DAA7_9CLOT</name>
<dbReference type="RefSeq" id="WP_268061665.1">
    <property type="nucleotide sequence ID" value="NZ_JAPQFJ010000011.1"/>
</dbReference>
<comment type="caution">
    <text evidence="8">Lacks conserved residue(s) required for the propagation of feature annotation.</text>
</comment>
<dbReference type="InterPro" id="IPR006151">
    <property type="entry name" value="Shikm_DH/Glu-tRNA_Rdtase"/>
</dbReference>
<keyword evidence="6 8" id="KW-0057">Aromatic amino acid biosynthesis</keyword>
<organism evidence="11 12">
    <name type="scientific">Clostridium brassicae</name>
    <dbReference type="NCBI Taxonomy" id="2999072"/>
    <lineage>
        <taxon>Bacteria</taxon>
        <taxon>Bacillati</taxon>
        <taxon>Bacillota</taxon>
        <taxon>Clostridia</taxon>
        <taxon>Eubacteriales</taxon>
        <taxon>Clostridiaceae</taxon>
        <taxon>Clostridium</taxon>
    </lineage>
</organism>
<reference evidence="11" key="1">
    <citation type="submission" date="2022-12" db="EMBL/GenBank/DDBJ databases">
        <title>Clostridium sp. nov., isolated from industrial wastewater.</title>
        <authorList>
            <person name="Jiayan W."/>
        </authorList>
    </citation>
    <scope>NUCLEOTIDE SEQUENCE</scope>
    <source>
        <strain evidence="11">ZC22-4</strain>
    </source>
</reference>
<dbReference type="InterPro" id="IPR011342">
    <property type="entry name" value="Shikimate_DH"/>
</dbReference>
<evidence type="ECO:0000256" key="5">
    <source>
        <dbReference type="ARBA" id="ARBA00023002"/>
    </source>
</evidence>
<comment type="similarity">
    <text evidence="8">Belongs to the shikimate dehydrogenase family.</text>
</comment>
<evidence type="ECO:0000256" key="2">
    <source>
        <dbReference type="ARBA" id="ARBA00012962"/>
    </source>
</evidence>
<keyword evidence="5 8" id="KW-0560">Oxidoreductase</keyword>
<dbReference type="GO" id="GO:0004764">
    <property type="term" value="F:shikimate 3-dehydrogenase (NADP+) activity"/>
    <property type="evidence" value="ECO:0007669"/>
    <property type="project" value="UniProtKB-EC"/>
</dbReference>
<evidence type="ECO:0000259" key="9">
    <source>
        <dbReference type="Pfam" id="PF01488"/>
    </source>
</evidence>
<dbReference type="PANTHER" id="PTHR21089:SF1">
    <property type="entry name" value="BIFUNCTIONAL 3-DEHYDROQUINATE DEHYDRATASE_SHIKIMATE DEHYDROGENASE, CHLOROPLASTIC"/>
    <property type="match status" value="1"/>
</dbReference>
<gene>
    <name evidence="8 11" type="primary">aroE</name>
    <name evidence="11" type="ORF">OW729_11560</name>
</gene>
<comment type="function">
    <text evidence="8">Involved in the biosynthesis of the chorismate, which leads to the biosynthesis of aromatic amino acids. Catalyzes the reversible NADPH linked reduction of 3-dehydroshikimate (DHSA) to yield shikimate (SA).</text>
</comment>
<dbReference type="InterPro" id="IPR013708">
    <property type="entry name" value="Shikimate_DH-bd_N"/>
</dbReference>
<evidence type="ECO:0000256" key="7">
    <source>
        <dbReference type="ARBA" id="ARBA00049442"/>
    </source>
</evidence>
<feature type="binding site" evidence="8">
    <location>
        <position position="213"/>
    </location>
    <ligand>
        <name>shikimate</name>
        <dbReference type="ChEBI" id="CHEBI:36208"/>
    </ligand>
</feature>
<comment type="subunit">
    <text evidence="8">Homodimer.</text>
</comment>